<comment type="caution">
    <text evidence="2">The sequence shown here is derived from an EMBL/GenBank/DDBJ whole genome shotgun (WGS) entry which is preliminary data.</text>
</comment>
<dbReference type="Proteomes" id="UP000570595">
    <property type="component" value="Unassembled WGS sequence"/>
</dbReference>
<keyword evidence="1" id="KW-1133">Transmembrane helix</keyword>
<keyword evidence="1" id="KW-0812">Transmembrane</keyword>
<evidence type="ECO:0000313" key="3">
    <source>
        <dbReference type="Proteomes" id="UP000570595"/>
    </source>
</evidence>
<evidence type="ECO:0000256" key="1">
    <source>
        <dbReference type="SAM" id="Phobius"/>
    </source>
</evidence>
<organism evidence="2 3">
    <name type="scientific">Perkinsus olseni</name>
    <name type="common">Perkinsus atlanticus</name>
    <dbReference type="NCBI Taxonomy" id="32597"/>
    <lineage>
        <taxon>Eukaryota</taxon>
        <taxon>Sar</taxon>
        <taxon>Alveolata</taxon>
        <taxon>Perkinsozoa</taxon>
        <taxon>Perkinsea</taxon>
        <taxon>Perkinsida</taxon>
        <taxon>Perkinsidae</taxon>
        <taxon>Perkinsus</taxon>
    </lineage>
</organism>
<protein>
    <submittedName>
        <fullName evidence="2">Uncharacterized protein</fullName>
    </submittedName>
</protein>
<keyword evidence="1" id="KW-0472">Membrane</keyword>
<accession>A0A7J6LZ60</accession>
<name>A0A7J6LZ60_PEROL</name>
<reference evidence="2 3" key="1">
    <citation type="submission" date="2020-04" db="EMBL/GenBank/DDBJ databases">
        <title>Perkinsus olseni comparative genomics.</title>
        <authorList>
            <person name="Bogema D.R."/>
        </authorList>
    </citation>
    <scope>NUCLEOTIDE SEQUENCE [LARGE SCALE GENOMIC DNA]</scope>
    <source>
        <strain evidence="2">ATCC PRA-179</strain>
    </source>
</reference>
<evidence type="ECO:0000313" key="2">
    <source>
        <dbReference type="EMBL" id="KAF4664101.1"/>
    </source>
</evidence>
<proteinExistence type="predicted"/>
<sequence>MCYLHTMHTVVASILYLLYLSGVAVGLKMKGSAKRHYNQASHPMVPLGNASLHTGDSSERFLSEEMRGYDYEKPLINNAGGYACKVNDIILLYNKVGAPIYGVCAEKCATTDTCPPTGPWYSVECMPSGRCYIKCRSNKDCQMGASCMYVPGVGQYACLYLAQLCPCFEIA</sequence>
<gene>
    <name evidence="2" type="ORF">FOZ61_001093</name>
</gene>
<dbReference type="EMBL" id="JABAHT010000125">
    <property type="protein sequence ID" value="KAF4664101.1"/>
    <property type="molecule type" value="Genomic_DNA"/>
</dbReference>
<dbReference type="AlphaFoldDB" id="A0A7J6LZ60"/>
<feature type="transmembrane region" description="Helical" evidence="1">
    <location>
        <begin position="6"/>
        <end position="27"/>
    </location>
</feature>